<reference evidence="6" key="2">
    <citation type="submission" date="2021-04" db="EMBL/GenBank/DDBJ databases">
        <authorList>
            <person name="Gilroy R."/>
        </authorList>
    </citation>
    <scope>NUCLEOTIDE SEQUENCE</scope>
    <source>
        <strain evidence="6">USASDec5-558</strain>
    </source>
</reference>
<feature type="compositionally biased region" description="Polar residues" evidence="4">
    <location>
        <begin position="621"/>
        <end position="636"/>
    </location>
</feature>
<sequence>MAFDSSSSDRTPLASTLSAATSTSASSTNVAQALAGVMDSAASNTARNNALHHSATAVPPLNGGRSLTPHPKKELFESTRHGTSVFPFASYLWVPQDFPSRVTLHWHRETELVRFTKGTFKVSIDMQDMVIKDDAFLLLPGNVMHTISLPAFCEESAVVFDPKMLLLQSYDEVQSEIFEAMLSGNMPLPLVITPSHPAFARIDELYNYCAHHGATTHASLRLKIKTKLLEILSIYHQYGLITRKDAPQNIKRTKQDKLKELLNYIDSHYAGPMSIKDASSRLGVTDQYFCRFFKRVTGMSFTEYLNDLRLRRAAKEIELSSRAISDIAYEHGFENAGYFFKSFKSKYGITPLKYRKRFRTDPEAVKAAERAIIDEQRRITHQANAESTAEVAAEMAAAQAANTDANAAMDTLAQNEVSELSPSQLNRDNPVDRGIADLDLPRTTVHHNIRGAINLPLPDFTLQNPLMPPLNGQETNYLLKLASLGLYTFASDPDDSFEEIGVNYGTTAARRAATAASNASNVSQNSSSDVANTELASSLGSVASDLGDNISAKELAAIHNNSISSSNGYNSRENNRNTWTPSSGITEDYLRPVPNEVSINTAENVAHAARRASYALHTGHTNAANETTASTGTEAGNLSAKEHSKPQPSQITPATQSSEQASSQYQTEATSQTSASAFEATPNQSAANAHGHNSEHGHMPPIVTVLSTSPATLAAEKAIGLPDEQWDEFEDEDSDNMDLGADPEPVTKTIARAFASTPVVASDAADEHLAASINAITQQRVKEHMSAAMSAAAADVAPTGSSLSTASATAKLQAVRAQNRSRNQAAPAPDGKASMAASKAASSASAKAAKTDGTDTAAASAKTAMPPKRRKKSMTSSQQAMARRAEIRAKIDELEIRKQFNDLDI</sequence>
<evidence type="ECO:0000256" key="2">
    <source>
        <dbReference type="ARBA" id="ARBA00023125"/>
    </source>
</evidence>
<feature type="compositionally biased region" description="Polar residues" evidence="4">
    <location>
        <begin position="576"/>
        <end position="585"/>
    </location>
</feature>
<dbReference type="GO" id="GO:0043565">
    <property type="term" value="F:sequence-specific DNA binding"/>
    <property type="evidence" value="ECO:0007669"/>
    <property type="project" value="InterPro"/>
</dbReference>
<evidence type="ECO:0000259" key="5">
    <source>
        <dbReference type="PROSITE" id="PS01124"/>
    </source>
</evidence>
<dbReference type="Pfam" id="PF12833">
    <property type="entry name" value="HTH_18"/>
    <property type="match status" value="1"/>
</dbReference>
<dbReference type="InterPro" id="IPR014710">
    <property type="entry name" value="RmlC-like_jellyroll"/>
</dbReference>
<evidence type="ECO:0000256" key="1">
    <source>
        <dbReference type="ARBA" id="ARBA00023015"/>
    </source>
</evidence>
<feature type="compositionally biased region" description="Polar residues" evidence="4">
    <location>
        <begin position="646"/>
        <end position="687"/>
    </location>
</feature>
<dbReference type="SUPFAM" id="SSF51182">
    <property type="entry name" value="RmlC-like cupins"/>
    <property type="match status" value="1"/>
</dbReference>
<dbReference type="Proteomes" id="UP000886829">
    <property type="component" value="Unassembled WGS sequence"/>
</dbReference>
<dbReference type="GO" id="GO:0003700">
    <property type="term" value="F:DNA-binding transcription factor activity"/>
    <property type="evidence" value="ECO:0007669"/>
    <property type="project" value="InterPro"/>
</dbReference>
<name>A0A9D1WEN7_9GAMM</name>
<proteinExistence type="predicted"/>
<evidence type="ECO:0000256" key="4">
    <source>
        <dbReference type="SAM" id="MobiDB-lite"/>
    </source>
</evidence>
<dbReference type="SUPFAM" id="SSF46689">
    <property type="entry name" value="Homeodomain-like"/>
    <property type="match status" value="2"/>
</dbReference>
<dbReference type="EMBL" id="DXEV01000196">
    <property type="protein sequence ID" value="HIX57766.1"/>
    <property type="molecule type" value="Genomic_DNA"/>
</dbReference>
<feature type="region of interest" description="Disordered" evidence="4">
    <location>
        <begin position="562"/>
        <end position="589"/>
    </location>
</feature>
<dbReference type="Gene3D" id="2.60.120.10">
    <property type="entry name" value="Jelly Rolls"/>
    <property type="match status" value="1"/>
</dbReference>
<keyword evidence="1" id="KW-0805">Transcription regulation</keyword>
<dbReference type="PROSITE" id="PS00041">
    <property type="entry name" value="HTH_ARAC_FAMILY_1"/>
    <property type="match status" value="1"/>
</dbReference>
<feature type="compositionally biased region" description="Low complexity" evidence="4">
    <location>
        <begin position="854"/>
        <end position="866"/>
    </location>
</feature>
<gene>
    <name evidence="6" type="ORF">H9850_09910</name>
</gene>
<accession>A0A9D1WEN7</accession>
<dbReference type="AlphaFoldDB" id="A0A9D1WEN7"/>
<keyword evidence="2" id="KW-0238">DNA-binding</keyword>
<dbReference type="SMART" id="SM00342">
    <property type="entry name" value="HTH_ARAC"/>
    <property type="match status" value="1"/>
</dbReference>
<dbReference type="InterPro" id="IPR020449">
    <property type="entry name" value="Tscrpt_reg_AraC-type_HTH"/>
</dbReference>
<keyword evidence="3" id="KW-0804">Transcription</keyword>
<evidence type="ECO:0000313" key="6">
    <source>
        <dbReference type="EMBL" id="HIX57766.1"/>
    </source>
</evidence>
<dbReference type="PROSITE" id="PS01124">
    <property type="entry name" value="HTH_ARAC_FAMILY_2"/>
    <property type="match status" value="1"/>
</dbReference>
<dbReference type="PANTHER" id="PTHR43280">
    <property type="entry name" value="ARAC-FAMILY TRANSCRIPTIONAL REGULATOR"/>
    <property type="match status" value="1"/>
</dbReference>
<organism evidence="6 7">
    <name type="scientific">Candidatus Anaerobiospirillum pullistercoris</name>
    <dbReference type="NCBI Taxonomy" id="2838452"/>
    <lineage>
        <taxon>Bacteria</taxon>
        <taxon>Pseudomonadati</taxon>
        <taxon>Pseudomonadota</taxon>
        <taxon>Gammaproteobacteria</taxon>
        <taxon>Aeromonadales</taxon>
        <taxon>Succinivibrionaceae</taxon>
        <taxon>Anaerobiospirillum</taxon>
    </lineage>
</organism>
<dbReference type="InterPro" id="IPR018062">
    <property type="entry name" value="HTH_AraC-typ_CS"/>
</dbReference>
<dbReference type="PANTHER" id="PTHR43280:SF2">
    <property type="entry name" value="HTH-TYPE TRANSCRIPTIONAL REGULATOR EXSA"/>
    <property type="match status" value="1"/>
</dbReference>
<dbReference type="InterPro" id="IPR018060">
    <property type="entry name" value="HTH_AraC"/>
</dbReference>
<protein>
    <submittedName>
        <fullName evidence="6">AraC family transcriptional regulator</fullName>
    </submittedName>
</protein>
<feature type="compositionally biased region" description="Low complexity" evidence="4">
    <location>
        <begin position="13"/>
        <end position="22"/>
    </location>
</feature>
<dbReference type="PRINTS" id="PR00032">
    <property type="entry name" value="HTHARAC"/>
</dbReference>
<feature type="domain" description="HTH araC/xylS-type" evidence="5">
    <location>
        <begin position="259"/>
        <end position="357"/>
    </location>
</feature>
<evidence type="ECO:0000313" key="7">
    <source>
        <dbReference type="Proteomes" id="UP000886829"/>
    </source>
</evidence>
<dbReference type="InterPro" id="IPR011051">
    <property type="entry name" value="RmlC_Cupin_sf"/>
</dbReference>
<feature type="compositionally biased region" description="Polar residues" evidence="4">
    <location>
        <begin position="1"/>
        <end position="10"/>
    </location>
</feature>
<comment type="caution">
    <text evidence="6">The sequence shown here is derived from an EMBL/GenBank/DDBJ whole genome shotgun (WGS) entry which is preliminary data.</text>
</comment>
<dbReference type="InterPro" id="IPR009057">
    <property type="entry name" value="Homeodomain-like_sf"/>
</dbReference>
<dbReference type="Gene3D" id="1.10.10.60">
    <property type="entry name" value="Homeodomain-like"/>
    <property type="match status" value="2"/>
</dbReference>
<feature type="compositionally biased region" description="Low complexity" evidence="4">
    <location>
        <begin position="562"/>
        <end position="571"/>
    </location>
</feature>
<feature type="region of interest" description="Disordered" evidence="4">
    <location>
        <begin position="1"/>
        <end position="22"/>
    </location>
</feature>
<feature type="region of interest" description="Disordered" evidence="4">
    <location>
        <begin position="811"/>
        <end position="884"/>
    </location>
</feature>
<feature type="compositionally biased region" description="Low complexity" evidence="4">
    <location>
        <begin position="831"/>
        <end position="848"/>
    </location>
</feature>
<feature type="region of interest" description="Disordered" evidence="4">
    <location>
        <begin position="621"/>
        <end position="702"/>
    </location>
</feature>
<reference evidence="6" key="1">
    <citation type="journal article" date="2021" name="PeerJ">
        <title>Extensive microbial diversity within the chicken gut microbiome revealed by metagenomics and culture.</title>
        <authorList>
            <person name="Gilroy R."/>
            <person name="Ravi A."/>
            <person name="Getino M."/>
            <person name="Pursley I."/>
            <person name="Horton D.L."/>
            <person name="Alikhan N.F."/>
            <person name="Baker D."/>
            <person name="Gharbi K."/>
            <person name="Hall N."/>
            <person name="Watson M."/>
            <person name="Adriaenssens E.M."/>
            <person name="Foster-Nyarko E."/>
            <person name="Jarju S."/>
            <person name="Secka A."/>
            <person name="Antonio M."/>
            <person name="Oren A."/>
            <person name="Chaudhuri R.R."/>
            <person name="La Ragione R."/>
            <person name="Hildebrand F."/>
            <person name="Pallen M.J."/>
        </authorList>
    </citation>
    <scope>NUCLEOTIDE SEQUENCE</scope>
    <source>
        <strain evidence="6">USASDec5-558</strain>
    </source>
</reference>
<evidence type="ECO:0000256" key="3">
    <source>
        <dbReference type="ARBA" id="ARBA00023163"/>
    </source>
</evidence>